<dbReference type="Pfam" id="PF13223">
    <property type="entry name" value="DUF4031"/>
    <property type="match status" value="1"/>
</dbReference>
<comment type="caution">
    <text evidence="2">The sequence shown here is derived from an EMBL/GenBank/DDBJ whole genome shotgun (WGS) entry which is preliminary data.</text>
</comment>
<dbReference type="Proteomes" id="UP001500305">
    <property type="component" value="Unassembled WGS sequence"/>
</dbReference>
<evidence type="ECO:0000259" key="1">
    <source>
        <dbReference type="Pfam" id="PF13223"/>
    </source>
</evidence>
<gene>
    <name evidence="2" type="ORF">GCM10010430_39990</name>
</gene>
<keyword evidence="3" id="KW-1185">Reference proteome</keyword>
<organism evidence="2 3">
    <name type="scientific">Kitasatospora cystarginea</name>
    <dbReference type="NCBI Taxonomy" id="58350"/>
    <lineage>
        <taxon>Bacteria</taxon>
        <taxon>Bacillati</taxon>
        <taxon>Actinomycetota</taxon>
        <taxon>Actinomycetes</taxon>
        <taxon>Kitasatosporales</taxon>
        <taxon>Streptomycetaceae</taxon>
        <taxon>Kitasatospora</taxon>
    </lineage>
</organism>
<dbReference type="RefSeq" id="WP_344637799.1">
    <property type="nucleotide sequence ID" value="NZ_BAAATR010000017.1"/>
</dbReference>
<sequence>MILIDPPVWPGHGRLWSHLVSDVSYEELHAFACELGAPERAFERDHYDIPAARYQDALRLGAQPVGSKELVVRLTAAGLRRRKAMAR</sequence>
<name>A0ABN3EAW2_9ACTN</name>
<evidence type="ECO:0000313" key="2">
    <source>
        <dbReference type="EMBL" id="GAA2252464.1"/>
    </source>
</evidence>
<protein>
    <submittedName>
        <fullName evidence="2">DUF4031 domain-containing protein</fullName>
    </submittedName>
</protein>
<feature type="domain" description="DUF4031" evidence="1">
    <location>
        <begin position="2"/>
        <end position="76"/>
    </location>
</feature>
<dbReference type="InterPro" id="IPR025109">
    <property type="entry name" value="DUF4031"/>
</dbReference>
<proteinExistence type="predicted"/>
<reference evidence="2 3" key="1">
    <citation type="journal article" date="2019" name="Int. J. Syst. Evol. Microbiol.">
        <title>The Global Catalogue of Microorganisms (GCM) 10K type strain sequencing project: providing services to taxonomists for standard genome sequencing and annotation.</title>
        <authorList>
            <consortium name="The Broad Institute Genomics Platform"/>
            <consortium name="The Broad Institute Genome Sequencing Center for Infectious Disease"/>
            <person name="Wu L."/>
            <person name="Ma J."/>
        </authorList>
    </citation>
    <scope>NUCLEOTIDE SEQUENCE [LARGE SCALE GENOMIC DNA]</scope>
    <source>
        <strain evidence="2 3">JCM 7356</strain>
    </source>
</reference>
<evidence type="ECO:0000313" key="3">
    <source>
        <dbReference type="Proteomes" id="UP001500305"/>
    </source>
</evidence>
<dbReference type="EMBL" id="BAAATR010000017">
    <property type="protein sequence ID" value="GAA2252464.1"/>
    <property type="molecule type" value="Genomic_DNA"/>
</dbReference>
<accession>A0ABN3EAW2</accession>